<dbReference type="Gene3D" id="3.40.50.300">
    <property type="entry name" value="P-loop containing nucleotide triphosphate hydrolases"/>
    <property type="match status" value="1"/>
</dbReference>
<evidence type="ECO:0000313" key="6">
    <source>
        <dbReference type="Proteomes" id="UP001310594"/>
    </source>
</evidence>
<feature type="domain" description="Nephrocystin 3-like N-terminal" evidence="4">
    <location>
        <begin position="295"/>
        <end position="468"/>
    </location>
</feature>
<protein>
    <recommendedName>
        <fullName evidence="7">Heterokaryon incompatibility domain-containing protein</fullName>
    </recommendedName>
</protein>
<dbReference type="InterPro" id="IPR002110">
    <property type="entry name" value="Ankyrin_rpt"/>
</dbReference>
<evidence type="ECO:0000256" key="2">
    <source>
        <dbReference type="PROSITE-ProRule" id="PRU00023"/>
    </source>
</evidence>
<dbReference type="SMART" id="SM00248">
    <property type="entry name" value="ANK"/>
    <property type="match status" value="6"/>
</dbReference>
<dbReference type="SUPFAM" id="SSF52540">
    <property type="entry name" value="P-loop containing nucleoside triphosphate hydrolases"/>
    <property type="match status" value="1"/>
</dbReference>
<keyword evidence="1" id="KW-0677">Repeat</keyword>
<dbReference type="InterPro" id="IPR036770">
    <property type="entry name" value="Ankyrin_rpt-contain_sf"/>
</dbReference>
<dbReference type="AlphaFoldDB" id="A0AAN8A3A0"/>
<proteinExistence type="predicted"/>
<evidence type="ECO:0000256" key="1">
    <source>
        <dbReference type="ARBA" id="ARBA00022737"/>
    </source>
</evidence>
<gene>
    <name evidence="5" type="ORF">LTR97_003935</name>
</gene>
<dbReference type="InterPro" id="IPR027417">
    <property type="entry name" value="P-loop_NTPase"/>
</dbReference>
<dbReference type="Pfam" id="PF12796">
    <property type="entry name" value="Ank_2"/>
    <property type="match status" value="2"/>
</dbReference>
<dbReference type="Pfam" id="PF06985">
    <property type="entry name" value="HET"/>
    <property type="match status" value="1"/>
</dbReference>
<dbReference type="PROSITE" id="PS50088">
    <property type="entry name" value="ANK_REPEAT"/>
    <property type="match status" value="3"/>
</dbReference>
<feature type="repeat" description="ANK" evidence="2">
    <location>
        <begin position="988"/>
        <end position="1020"/>
    </location>
</feature>
<dbReference type="PROSITE" id="PS50297">
    <property type="entry name" value="ANK_REP_REGION"/>
    <property type="match status" value="2"/>
</dbReference>
<dbReference type="EMBL" id="JAVRQU010000005">
    <property type="protein sequence ID" value="KAK5702989.1"/>
    <property type="molecule type" value="Genomic_DNA"/>
</dbReference>
<reference evidence="5" key="1">
    <citation type="submission" date="2023-08" db="EMBL/GenBank/DDBJ databases">
        <title>Black Yeasts Isolated from many extreme environments.</title>
        <authorList>
            <person name="Coleine C."/>
            <person name="Stajich J.E."/>
            <person name="Selbmann L."/>
        </authorList>
    </citation>
    <scope>NUCLEOTIDE SEQUENCE</scope>
    <source>
        <strain evidence="5">CCFEE 5810</strain>
    </source>
</reference>
<dbReference type="InterPro" id="IPR010730">
    <property type="entry name" value="HET"/>
</dbReference>
<feature type="repeat" description="ANK" evidence="2">
    <location>
        <begin position="959"/>
        <end position="987"/>
    </location>
</feature>
<dbReference type="Gene3D" id="1.25.40.20">
    <property type="entry name" value="Ankyrin repeat-containing domain"/>
    <property type="match status" value="1"/>
</dbReference>
<accession>A0AAN8A3A0</accession>
<dbReference type="SUPFAM" id="SSF48403">
    <property type="entry name" value="Ankyrin repeat"/>
    <property type="match status" value="1"/>
</dbReference>
<evidence type="ECO:0008006" key="7">
    <source>
        <dbReference type="Google" id="ProtNLM"/>
    </source>
</evidence>
<dbReference type="Pfam" id="PF24883">
    <property type="entry name" value="NPHP3_N"/>
    <property type="match status" value="1"/>
</dbReference>
<evidence type="ECO:0000259" key="4">
    <source>
        <dbReference type="Pfam" id="PF24883"/>
    </source>
</evidence>
<organism evidence="5 6">
    <name type="scientific">Elasticomyces elasticus</name>
    <dbReference type="NCBI Taxonomy" id="574655"/>
    <lineage>
        <taxon>Eukaryota</taxon>
        <taxon>Fungi</taxon>
        <taxon>Dikarya</taxon>
        <taxon>Ascomycota</taxon>
        <taxon>Pezizomycotina</taxon>
        <taxon>Dothideomycetes</taxon>
        <taxon>Dothideomycetidae</taxon>
        <taxon>Mycosphaerellales</taxon>
        <taxon>Teratosphaeriaceae</taxon>
        <taxon>Elasticomyces</taxon>
    </lineage>
</organism>
<name>A0AAN8A3A0_9PEZI</name>
<dbReference type="PANTHER" id="PTHR10622">
    <property type="entry name" value="HET DOMAIN-CONTAINING PROTEIN"/>
    <property type="match status" value="1"/>
</dbReference>
<evidence type="ECO:0000259" key="3">
    <source>
        <dbReference type="Pfam" id="PF06985"/>
    </source>
</evidence>
<evidence type="ECO:0000313" key="5">
    <source>
        <dbReference type="EMBL" id="KAK5702989.1"/>
    </source>
</evidence>
<keyword evidence="2" id="KW-0040">ANK repeat</keyword>
<dbReference type="InterPro" id="IPR056884">
    <property type="entry name" value="NPHP3-like_N"/>
</dbReference>
<dbReference type="Proteomes" id="UP001310594">
    <property type="component" value="Unassembled WGS sequence"/>
</dbReference>
<feature type="domain" description="Heterokaryon incompatibility" evidence="3">
    <location>
        <begin position="25"/>
        <end position="116"/>
    </location>
</feature>
<feature type="repeat" description="ANK" evidence="2">
    <location>
        <begin position="922"/>
        <end position="954"/>
    </location>
</feature>
<sequence length="1088" mass="122777">MRLIRLGPSGILEFVECDPGSTPKYAILSHTWGLDSEEVTFDDISNGTGTNKAGYAKIGFCARQAQQDGLDYFWVDTCCINRANFTELSKAINLMFSWYQRAEKCYVYLVDVSSKKRDHGGLPLELLDGTFNSSRWFTRGWTLQELLAPKSVAFFSREGVLLGDRQSLGKLVQAATGIPPSALRGESFSDFTVGERMRWAEHRSTKEPEDKWYSLLGLFGVNMTLIYGEGENAENRLKDEIGKSYREQLNAIKRNHATSDSGSSATERRKEVLATLAFEQMDARRATIKAVYATTCQWFLEHPAYLAWLDPDRADQHFGFIWVRGKPGAGKSTLMKFVHAHALENAEEKELIISFFFNARGDELERSVVGMYRSLLSQLLQQATDLHYILDKFVPARGVPRPNWTIDSLRDLLATAVKRLGSRRIMCFVDALDECDEEQVQEMIDHFEELGQNAPGEGNHIYICFASRHYPAVHVQHGLELTLEHEEGHSRDLAKYVQQRLRAGKGKYLEEARAHICEKANGVFMWAVLVVEILNKEFLNGRTFAVKKRLHEIPAKLSDLFKDILRRDHDYMDDLLLCLQWVLFAKRPLRREEFYYAMLSGLEAAAGSLSEWDPERVTIDDMNRYVLSSSKGLAELTKSQTPTVQFIHEAVRDFLIKDGGMNEMWANIGTNFQVLAHDRLKHCCETYINNNSSRCGSLDYTLPRDSAEEFRVNLGRRLPFLEYAGHHLLYHADEAASMIPQKAFLKSVALSALIRVKNAFERYEKRRYTANASLQYLLADGGHARLVRTARQDGVSFHVRGERYRFPFFAALAGADPHVLDALLGSEDSSIVADLTQRMKLYRNFEVEWSLQNKSYTPLLWAIREGHIGAAERLVYLTEAYDLNARDEANLSALSWAVGWGYLTVLDALIARNIDINAYDDPNETLLCRAVGSSRTKIVRRLLEHGADVKVSRKLYTIPLVLASLRGNLAIVRLLLDHSADVNASTSTSRTALQAASEQGYSEIVSLLLSYGADVDAGNGEALRLACRGGHEAVVRTLLAHGGSISRMRGYRAELDAARKHESIVQLLLADLTCLNNDRATEQFISVE</sequence>
<dbReference type="PANTHER" id="PTHR10622:SF13">
    <property type="entry name" value="NACHT DOMAIN-CONTAINING PROTEIN"/>
    <property type="match status" value="1"/>
</dbReference>
<comment type="caution">
    <text evidence="5">The sequence shown here is derived from an EMBL/GenBank/DDBJ whole genome shotgun (WGS) entry which is preliminary data.</text>
</comment>